<dbReference type="RefSeq" id="WP_089766332.1">
    <property type="nucleotide sequence ID" value="NZ_BKAT01000079.1"/>
</dbReference>
<name>A0A1H4GTH0_9BACT</name>
<gene>
    <name evidence="1" type="ORF">SAMN05660909_05661</name>
</gene>
<evidence type="ECO:0000313" key="2">
    <source>
        <dbReference type="Proteomes" id="UP000199656"/>
    </source>
</evidence>
<sequence length="77" mass="9436">MDNETRLSIAYSDLKDKHVTLKLKYSFKKREIKLLNQKYLELCKRYAEENDFLNKLLKEKWFVRGLTEEEKAFMLKM</sequence>
<keyword evidence="2" id="KW-1185">Reference proteome</keyword>
<protein>
    <submittedName>
        <fullName evidence="1">Uncharacterized protein</fullName>
    </submittedName>
</protein>
<dbReference type="STRING" id="408074.SAMN05660909_05661"/>
<organism evidence="1 2">
    <name type="scientific">Chitinophaga terrae</name>
    <name type="common">ex Kim and Jung 2007</name>
    <dbReference type="NCBI Taxonomy" id="408074"/>
    <lineage>
        <taxon>Bacteria</taxon>
        <taxon>Pseudomonadati</taxon>
        <taxon>Bacteroidota</taxon>
        <taxon>Chitinophagia</taxon>
        <taxon>Chitinophagales</taxon>
        <taxon>Chitinophagaceae</taxon>
        <taxon>Chitinophaga</taxon>
    </lineage>
</organism>
<evidence type="ECO:0000313" key="1">
    <source>
        <dbReference type="EMBL" id="SEB12340.1"/>
    </source>
</evidence>
<reference evidence="2" key="1">
    <citation type="submission" date="2016-10" db="EMBL/GenBank/DDBJ databases">
        <authorList>
            <person name="Varghese N."/>
            <person name="Submissions S."/>
        </authorList>
    </citation>
    <scope>NUCLEOTIDE SEQUENCE [LARGE SCALE GENOMIC DNA]</scope>
    <source>
        <strain evidence="2">DSM 23920</strain>
    </source>
</reference>
<dbReference type="EMBL" id="FNRL01000056">
    <property type="protein sequence ID" value="SEB12340.1"/>
    <property type="molecule type" value="Genomic_DNA"/>
</dbReference>
<proteinExistence type="predicted"/>
<dbReference type="AlphaFoldDB" id="A0A1H4GTH0"/>
<accession>A0A1H4GTH0</accession>
<dbReference type="Proteomes" id="UP000199656">
    <property type="component" value="Unassembled WGS sequence"/>
</dbReference>